<evidence type="ECO:0000256" key="5">
    <source>
        <dbReference type="ARBA" id="ARBA00022960"/>
    </source>
</evidence>
<dbReference type="Gene3D" id="3.40.50.2000">
    <property type="entry name" value="Glycogen Phosphorylase B"/>
    <property type="match status" value="2"/>
</dbReference>
<keyword evidence="1 10" id="KW-1003">Cell membrane</keyword>
<dbReference type="InterPro" id="IPR007235">
    <property type="entry name" value="Glyco_trans_28_C"/>
</dbReference>
<feature type="binding site" evidence="10">
    <location>
        <position position="316"/>
    </location>
    <ligand>
        <name>UDP-N-acetyl-alpha-D-glucosamine</name>
        <dbReference type="ChEBI" id="CHEBI:57705"/>
    </ligand>
</feature>
<comment type="caution">
    <text evidence="13">The sequence shown here is derived from an EMBL/GenBank/DDBJ whole genome shotgun (WGS) entry which is preliminary data.</text>
</comment>
<reference evidence="13 14" key="1">
    <citation type="submission" date="2024-06" db="EMBL/GenBank/DDBJ databases">
        <title>The Natural Products Discovery Center: Release of the First 8490 Sequenced Strains for Exploring Actinobacteria Biosynthetic Diversity.</title>
        <authorList>
            <person name="Kalkreuter E."/>
            <person name="Kautsar S.A."/>
            <person name="Yang D."/>
            <person name="Bader C.D."/>
            <person name="Teijaro C.N."/>
            <person name="Fluegel L."/>
            <person name="Davis C.M."/>
            <person name="Simpson J.R."/>
            <person name="Lauterbach L."/>
            <person name="Steele A.D."/>
            <person name="Gui C."/>
            <person name="Meng S."/>
            <person name="Li G."/>
            <person name="Viehrig K."/>
            <person name="Ye F."/>
            <person name="Su P."/>
            <person name="Kiefer A.F."/>
            <person name="Nichols A."/>
            <person name="Cepeda A.J."/>
            <person name="Yan W."/>
            <person name="Fan B."/>
            <person name="Jiang Y."/>
            <person name="Adhikari A."/>
            <person name="Zheng C.-J."/>
            <person name="Schuster L."/>
            <person name="Cowan T.M."/>
            <person name="Smanski M.J."/>
            <person name="Chevrette M.G."/>
            <person name="De Carvalho L.P.S."/>
            <person name="Shen B."/>
        </authorList>
    </citation>
    <scope>NUCLEOTIDE SEQUENCE [LARGE SCALE GENOMIC DNA]</scope>
    <source>
        <strain evidence="13 14">NPDC050100</strain>
    </source>
</reference>
<accession>A0ABV3G7S2</accession>
<dbReference type="PANTHER" id="PTHR21015:SF22">
    <property type="entry name" value="GLYCOSYLTRANSFERASE"/>
    <property type="match status" value="1"/>
</dbReference>
<evidence type="ECO:0000259" key="12">
    <source>
        <dbReference type="Pfam" id="PF04101"/>
    </source>
</evidence>
<dbReference type="GO" id="GO:0016757">
    <property type="term" value="F:glycosyltransferase activity"/>
    <property type="evidence" value="ECO:0007669"/>
    <property type="project" value="UniProtKB-KW"/>
</dbReference>
<evidence type="ECO:0000256" key="1">
    <source>
        <dbReference type="ARBA" id="ARBA00022475"/>
    </source>
</evidence>
<feature type="domain" description="Glycosyltransferase family 28 N-terminal" evidence="11">
    <location>
        <begin position="12"/>
        <end position="158"/>
    </location>
</feature>
<keyword evidence="4 10" id="KW-0808">Transferase</keyword>
<evidence type="ECO:0000256" key="3">
    <source>
        <dbReference type="ARBA" id="ARBA00022676"/>
    </source>
</evidence>
<evidence type="ECO:0000256" key="6">
    <source>
        <dbReference type="ARBA" id="ARBA00022984"/>
    </source>
</evidence>
<keyword evidence="7 10" id="KW-0472">Membrane</keyword>
<keyword evidence="6 10" id="KW-0573">Peptidoglycan synthesis</keyword>
<dbReference type="InterPro" id="IPR004276">
    <property type="entry name" value="GlycoTrans_28_N"/>
</dbReference>
<keyword evidence="2 10" id="KW-0132">Cell division</keyword>
<evidence type="ECO:0000256" key="10">
    <source>
        <dbReference type="HAMAP-Rule" id="MF_00033"/>
    </source>
</evidence>
<gene>
    <name evidence="10" type="primary">murG</name>
    <name evidence="13" type="ORF">AB0I59_03190</name>
</gene>
<dbReference type="PANTHER" id="PTHR21015">
    <property type="entry name" value="UDP-N-ACETYLGLUCOSAMINE--N-ACETYLMURAMYL-(PENTAPEPTIDE) PYROPHOSPHORYL-UNDECAPRENOL N-ACETYLGLUCOSAMINE TRANSFERASE 1"/>
    <property type="match status" value="1"/>
</dbReference>
<dbReference type="RefSeq" id="WP_061253627.1">
    <property type="nucleotide sequence ID" value="NZ_JBFALK010000001.1"/>
</dbReference>
<dbReference type="Proteomes" id="UP001551675">
    <property type="component" value="Unassembled WGS sequence"/>
</dbReference>
<evidence type="ECO:0000313" key="13">
    <source>
        <dbReference type="EMBL" id="MEV0967616.1"/>
    </source>
</evidence>
<evidence type="ECO:0000256" key="7">
    <source>
        <dbReference type="ARBA" id="ARBA00023136"/>
    </source>
</evidence>
<comment type="similarity">
    <text evidence="10">Belongs to the glycosyltransferase 28 family. MurG subfamily.</text>
</comment>
<evidence type="ECO:0000313" key="14">
    <source>
        <dbReference type="Proteomes" id="UP001551675"/>
    </source>
</evidence>
<evidence type="ECO:0000256" key="8">
    <source>
        <dbReference type="ARBA" id="ARBA00023306"/>
    </source>
</evidence>
<evidence type="ECO:0000256" key="9">
    <source>
        <dbReference type="ARBA" id="ARBA00023316"/>
    </source>
</evidence>
<dbReference type="CDD" id="cd03785">
    <property type="entry name" value="GT28_MurG"/>
    <property type="match status" value="1"/>
</dbReference>
<dbReference type="Pfam" id="PF04101">
    <property type="entry name" value="Glyco_tran_28_C"/>
    <property type="match status" value="1"/>
</dbReference>
<evidence type="ECO:0000256" key="4">
    <source>
        <dbReference type="ARBA" id="ARBA00022679"/>
    </source>
</evidence>
<comment type="pathway">
    <text evidence="10">Cell wall biogenesis; peptidoglycan biosynthesis.</text>
</comment>
<feature type="binding site" evidence="10">
    <location>
        <begin position="18"/>
        <end position="20"/>
    </location>
    <ligand>
        <name>UDP-N-acetyl-alpha-D-glucosamine</name>
        <dbReference type="ChEBI" id="CHEBI:57705"/>
    </ligand>
</feature>
<protein>
    <recommendedName>
        <fullName evidence="10">UDP-N-acetylglucosamine--N-acetylmuramyl-(pentapeptide) pyrophosphoryl-undecaprenol N-acetylglucosamine transferase</fullName>
        <ecNumber evidence="10">2.4.1.227</ecNumber>
    </recommendedName>
    <alternativeName>
        <fullName evidence="10">Undecaprenyl-PP-MurNAc-pentapeptide-UDPGlcNAc GlcNAc transferase</fullName>
    </alternativeName>
</protein>
<dbReference type="EMBL" id="JBFALK010000001">
    <property type="protein sequence ID" value="MEV0967616.1"/>
    <property type="molecule type" value="Genomic_DNA"/>
</dbReference>
<keyword evidence="5 10" id="KW-0133">Cell shape</keyword>
<dbReference type="HAMAP" id="MF_00033">
    <property type="entry name" value="MurG"/>
    <property type="match status" value="1"/>
</dbReference>
<dbReference type="Pfam" id="PF03033">
    <property type="entry name" value="Glyco_transf_28"/>
    <property type="match status" value="1"/>
</dbReference>
<proteinExistence type="inferred from homology"/>
<keyword evidence="14" id="KW-1185">Reference proteome</keyword>
<dbReference type="InterPro" id="IPR006009">
    <property type="entry name" value="GlcNAc_MurG"/>
</dbReference>
<keyword evidence="3 10" id="KW-0328">Glycosyltransferase</keyword>
<comment type="subcellular location">
    <subcellularLocation>
        <location evidence="10">Cell membrane</location>
        <topology evidence="10">Peripheral membrane protein</topology>
        <orientation evidence="10">Cytoplasmic side</orientation>
    </subcellularLocation>
</comment>
<sequence>MMAGDRRSLRLLVTGGGTGGHTYPALTTIGAVRERAAAAGVDLDVLWVGTADGLEAHVSAENGIPFRAIKAGKLRRRPNLRELASNIADMFRIPVGLIQAASIAARYRPDVVLSTGGYVCVPLGLASRVFGRPLVMHEQITALGLANRILARFATRIALTHPSSIDHLPGSARDRAVVTGNPIRPHLVHGDATSVWEHFGLTPGLPLIYVTGGAQGSRQINTMIEEILPSLLTRSQVLHQCGAGWIGQLAQSADRLPEELRRRYHPVPYIGGELADVFAAADIVVSRSGAGTIAELTAVGKPSVLIPLVPSAGDEQRQNARYLAESGAARAILEDKPGADRLLAELNALLGNPGDRAAMAWAAKSLGRLDAADALARVILDESGVVGFLDAGDGGHRTV</sequence>
<feature type="domain" description="Glycosyl transferase family 28 C-terminal" evidence="12">
    <location>
        <begin position="208"/>
        <end position="373"/>
    </location>
</feature>
<keyword evidence="8 10" id="KW-0131">Cell cycle</keyword>
<feature type="binding site" evidence="10">
    <location>
        <position position="184"/>
    </location>
    <ligand>
        <name>UDP-N-acetyl-alpha-D-glucosamine</name>
        <dbReference type="ChEBI" id="CHEBI:57705"/>
    </ligand>
</feature>
<keyword evidence="9 10" id="KW-0961">Cell wall biogenesis/degradation</keyword>
<comment type="catalytic activity">
    <reaction evidence="10">
        <text>di-trans,octa-cis-undecaprenyl diphospho-N-acetyl-alpha-D-muramoyl-L-alanyl-D-glutamyl-meso-2,6-diaminopimeloyl-D-alanyl-D-alanine + UDP-N-acetyl-alpha-D-glucosamine = di-trans,octa-cis-undecaprenyl diphospho-[N-acetyl-alpha-D-glucosaminyl-(1-&gt;4)]-N-acetyl-alpha-D-muramoyl-L-alanyl-D-glutamyl-meso-2,6-diaminopimeloyl-D-alanyl-D-alanine + UDP + H(+)</text>
        <dbReference type="Rhea" id="RHEA:31227"/>
        <dbReference type="ChEBI" id="CHEBI:15378"/>
        <dbReference type="ChEBI" id="CHEBI:57705"/>
        <dbReference type="ChEBI" id="CHEBI:58223"/>
        <dbReference type="ChEBI" id="CHEBI:61387"/>
        <dbReference type="ChEBI" id="CHEBI:61388"/>
        <dbReference type="EC" id="2.4.1.227"/>
    </reaction>
</comment>
<evidence type="ECO:0000256" key="2">
    <source>
        <dbReference type="ARBA" id="ARBA00022618"/>
    </source>
</evidence>
<dbReference type="EC" id="2.4.1.227" evidence="10"/>
<organism evidence="13 14">
    <name type="scientific">Microtetraspora glauca</name>
    <dbReference type="NCBI Taxonomy" id="1996"/>
    <lineage>
        <taxon>Bacteria</taxon>
        <taxon>Bacillati</taxon>
        <taxon>Actinomycetota</taxon>
        <taxon>Actinomycetes</taxon>
        <taxon>Streptosporangiales</taxon>
        <taxon>Streptosporangiaceae</taxon>
        <taxon>Microtetraspora</taxon>
    </lineage>
</organism>
<name>A0ABV3G7S2_MICGL</name>
<dbReference type="SUPFAM" id="SSF53756">
    <property type="entry name" value="UDP-Glycosyltransferase/glycogen phosphorylase"/>
    <property type="match status" value="1"/>
</dbReference>
<comment type="function">
    <text evidence="10">Cell wall formation. Catalyzes the transfer of a GlcNAc subunit on undecaprenyl-pyrophosphoryl-MurNAc-pentapeptide (lipid intermediate I) to form undecaprenyl-pyrophosphoryl-MurNAc-(pentapeptide)GlcNAc (lipid intermediate II).</text>
</comment>
<evidence type="ECO:0000259" key="11">
    <source>
        <dbReference type="Pfam" id="PF03033"/>
    </source>
</evidence>
<comment type="caution">
    <text evidence="10">Lacks conserved residue(s) required for the propagation of feature annotation.</text>
</comment>